<dbReference type="SUPFAM" id="SSF53335">
    <property type="entry name" value="S-adenosyl-L-methionine-dependent methyltransferases"/>
    <property type="match status" value="1"/>
</dbReference>
<dbReference type="CDD" id="cd02440">
    <property type="entry name" value="AdoMet_MTases"/>
    <property type="match status" value="1"/>
</dbReference>
<proteinExistence type="inferred from homology"/>
<feature type="binding site" evidence="6">
    <location>
        <position position="173"/>
    </location>
    <ligand>
        <name>S-adenosyl-L-methionine</name>
        <dbReference type="ChEBI" id="CHEBI:59789"/>
    </ligand>
</feature>
<reference evidence="8 9" key="1">
    <citation type="journal article" date="2018" name="Nat. Biotechnol.">
        <title>A standardized bacterial taxonomy based on genome phylogeny substantially revises the tree of life.</title>
        <authorList>
            <person name="Parks D.H."/>
            <person name="Chuvochina M."/>
            <person name="Waite D.W."/>
            <person name="Rinke C."/>
            <person name="Skarshewski A."/>
            <person name="Chaumeil P.A."/>
            <person name="Hugenholtz P."/>
        </authorList>
    </citation>
    <scope>NUCLEOTIDE SEQUENCE [LARGE SCALE GENOMIC DNA]</scope>
    <source>
        <strain evidence="8">UBA11482</strain>
    </source>
</reference>
<accession>A0A354LZ55</accession>
<dbReference type="InterPro" id="IPR049560">
    <property type="entry name" value="MeTrfase_RsmB-F_NOP2_cat"/>
</dbReference>
<dbReference type="PANTHER" id="PTHR22807">
    <property type="entry name" value="NOP2 YEAST -RELATED NOL1/NOP2/FMU SUN DOMAIN-CONTAINING"/>
    <property type="match status" value="1"/>
</dbReference>
<evidence type="ECO:0000256" key="4">
    <source>
        <dbReference type="ARBA" id="ARBA00022691"/>
    </source>
</evidence>
<evidence type="ECO:0000256" key="3">
    <source>
        <dbReference type="ARBA" id="ARBA00022679"/>
    </source>
</evidence>
<protein>
    <submittedName>
        <fullName evidence="8">rRNA cytosine-C5-methyltransferase</fullName>
    </submittedName>
</protein>
<evidence type="ECO:0000313" key="9">
    <source>
        <dbReference type="Proteomes" id="UP000262954"/>
    </source>
</evidence>
<dbReference type="Pfam" id="PF17125">
    <property type="entry name" value="Methyltr_RsmF_N"/>
    <property type="match status" value="1"/>
</dbReference>
<dbReference type="Gene3D" id="3.40.50.150">
    <property type="entry name" value="Vaccinia Virus protein VP39"/>
    <property type="match status" value="1"/>
</dbReference>
<feature type="binding site" evidence="6">
    <location>
        <position position="129"/>
    </location>
    <ligand>
        <name>S-adenosyl-L-methionine</name>
        <dbReference type="ChEBI" id="CHEBI:59789"/>
    </ligand>
</feature>
<feature type="binding site" evidence="6">
    <location>
        <begin position="105"/>
        <end position="111"/>
    </location>
    <ligand>
        <name>S-adenosyl-L-methionine</name>
        <dbReference type="ChEBI" id="CHEBI:59789"/>
    </ligand>
</feature>
<comment type="caution">
    <text evidence="8">The sequence shown here is derived from an EMBL/GenBank/DDBJ whole genome shotgun (WGS) entry which is preliminary data.</text>
</comment>
<keyword evidence="1" id="KW-0963">Cytoplasm</keyword>
<dbReference type="InterPro" id="IPR027391">
    <property type="entry name" value="Nol1_Nop2_Fmu_2"/>
</dbReference>
<dbReference type="Gene3D" id="3.30.70.1170">
    <property type="entry name" value="Sun protein, domain 3"/>
    <property type="match status" value="1"/>
</dbReference>
<feature type="binding site" evidence="6">
    <location>
        <position position="156"/>
    </location>
    <ligand>
        <name>S-adenosyl-L-methionine</name>
        <dbReference type="ChEBI" id="CHEBI:59789"/>
    </ligand>
</feature>
<name>A0A354LZ55_9BACT</name>
<dbReference type="EMBL" id="DNWC01000015">
    <property type="protein sequence ID" value="HBJ07544.1"/>
    <property type="molecule type" value="Genomic_DNA"/>
</dbReference>
<dbReference type="AlphaFoldDB" id="A0A354LZ55"/>
<dbReference type="PROSITE" id="PS51686">
    <property type="entry name" value="SAM_MT_RSMB_NOP"/>
    <property type="match status" value="1"/>
</dbReference>
<keyword evidence="4 6" id="KW-0949">S-adenosyl-L-methionine</keyword>
<dbReference type="InterPro" id="IPR001678">
    <property type="entry name" value="MeTrfase_RsmB-F_NOP2_dom"/>
</dbReference>
<dbReference type="GO" id="GO:0001510">
    <property type="term" value="P:RNA methylation"/>
    <property type="evidence" value="ECO:0007669"/>
    <property type="project" value="InterPro"/>
</dbReference>
<organism evidence="8 9">
    <name type="scientific">Coprobacter fastidiosus</name>
    <dbReference type="NCBI Taxonomy" id="1099853"/>
    <lineage>
        <taxon>Bacteria</taxon>
        <taxon>Pseudomonadati</taxon>
        <taxon>Bacteroidota</taxon>
        <taxon>Bacteroidia</taxon>
        <taxon>Bacteroidales</taxon>
        <taxon>Barnesiellaceae</taxon>
        <taxon>Coprobacter</taxon>
    </lineage>
</organism>
<dbReference type="InterPro" id="IPR023267">
    <property type="entry name" value="RCMT"/>
</dbReference>
<evidence type="ECO:0000256" key="1">
    <source>
        <dbReference type="ARBA" id="ARBA00022490"/>
    </source>
</evidence>
<keyword evidence="3 6" id="KW-0808">Transferase</keyword>
<dbReference type="PANTHER" id="PTHR22807:SF30">
    <property type="entry name" value="28S RRNA (CYTOSINE(4447)-C(5))-METHYLTRANSFERASE-RELATED"/>
    <property type="match status" value="1"/>
</dbReference>
<feature type="domain" description="SAM-dependent MTase RsmB/NOP-type" evidence="7">
    <location>
        <begin position="1"/>
        <end position="290"/>
    </location>
</feature>
<feature type="active site" description="Nucleophile" evidence="6">
    <location>
        <position position="226"/>
    </location>
</feature>
<keyword evidence="5 6" id="KW-0694">RNA-binding</keyword>
<dbReference type="InterPro" id="IPR031341">
    <property type="entry name" value="Methyltr_RsmF_N"/>
</dbReference>
<evidence type="ECO:0000256" key="2">
    <source>
        <dbReference type="ARBA" id="ARBA00022603"/>
    </source>
</evidence>
<keyword evidence="2 6" id="KW-0489">Methyltransferase</keyword>
<evidence type="ECO:0000256" key="6">
    <source>
        <dbReference type="PROSITE-ProRule" id="PRU01023"/>
    </source>
</evidence>
<dbReference type="Proteomes" id="UP000262954">
    <property type="component" value="Unassembled WGS sequence"/>
</dbReference>
<dbReference type="GO" id="GO:0003723">
    <property type="term" value="F:RNA binding"/>
    <property type="evidence" value="ECO:0007669"/>
    <property type="project" value="UniProtKB-UniRule"/>
</dbReference>
<evidence type="ECO:0000313" key="8">
    <source>
        <dbReference type="EMBL" id="HBJ07544.1"/>
    </source>
</evidence>
<sequence length="466" mass="53487">MELPLAFTDRTKNLLKDEYPAFEKALREESPVSIRLNPLKTNSGLFGQEQVPWCKNGYYLQDRPAFTFDPRFHAGAYYVQEASSMFLDHVIRQHIIRPVRYLDLCAAPGGKTTLALSALPEGSLVVCNEIVRNRAHVLEENIIKWGNPYCIVTNNDSATFNSLKHYFDVILADVPCSGEGMFRKDPVAVQEWSASNVRICSERQKEILHNIWDALRPGGILIYSTCTYNTDENEFITDYIQNRLGATPLPVKTYPEWGIHKELTGTVPCYRFMPHVTKGEGLFMTVFRKSESEDIIPRERLQNRISAKKNKNRNGCSIPDNIRSWIRNNEKFFFSSNANSIFAFPSEYSEDLPLFESRTNVIHAGIPLAYAKGKDYIPEHALALSTFLNRNIFPEEELPLNTALSYLRRESFQLQSNERDYFLLTFEGMPLGWAKNLGNRANNLYPQEWRIRSGYTPTQPLPIAFK</sequence>
<comment type="similarity">
    <text evidence="6">Belongs to the class I-like SAM-binding methyltransferase superfamily. RsmB/NOP family.</text>
</comment>
<dbReference type="Gene3D" id="2.30.130.60">
    <property type="match status" value="1"/>
</dbReference>
<evidence type="ECO:0000259" key="7">
    <source>
        <dbReference type="PROSITE" id="PS51686"/>
    </source>
</evidence>
<dbReference type="Pfam" id="PF01189">
    <property type="entry name" value="Methyltr_RsmB-F"/>
    <property type="match status" value="1"/>
</dbReference>
<gene>
    <name evidence="8" type="ORF">DDY73_00930</name>
</gene>
<dbReference type="InterPro" id="IPR029063">
    <property type="entry name" value="SAM-dependent_MTases_sf"/>
</dbReference>
<evidence type="ECO:0000256" key="5">
    <source>
        <dbReference type="ARBA" id="ARBA00022884"/>
    </source>
</evidence>
<dbReference type="Pfam" id="PF13636">
    <property type="entry name" value="Methyltranf_PUA"/>
    <property type="match status" value="1"/>
</dbReference>
<dbReference type="PRINTS" id="PR02008">
    <property type="entry name" value="RCMTFAMILY"/>
</dbReference>
<dbReference type="GO" id="GO:0008173">
    <property type="term" value="F:RNA methyltransferase activity"/>
    <property type="evidence" value="ECO:0007669"/>
    <property type="project" value="InterPro"/>
</dbReference>